<keyword evidence="6 8" id="KW-0479">Metal-binding</keyword>
<evidence type="ECO:0000313" key="13">
    <source>
        <dbReference type="Proteomes" id="UP000053961"/>
    </source>
</evidence>
<dbReference type="InterPro" id="IPR000994">
    <property type="entry name" value="Pept_M24"/>
</dbReference>
<dbReference type="InterPro" id="IPR036388">
    <property type="entry name" value="WH-like_DNA-bd_sf"/>
</dbReference>
<gene>
    <name evidence="8" type="primary">map</name>
    <name evidence="11" type="ORF">XD72_0745</name>
    <name evidence="12" type="ORF">XE07_0432</name>
</gene>
<feature type="binding site" evidence="8">
    <location>
        <position position="154"/>
    </location>
    <ligand>
        <name>a divalent metal cation</name>
        <dbReference type="ChEBI" id="CHEBI:60240"/>
        <label>2</label>
        <note>catalytic</note>
    </ligand>
</feature>
<evidence type="ECO:0000256" key="4">
    <source>
        <dbReference type="ARBA" id="ARBA00022438"/>
    </source>
</evidence>
<feature type="domain" description="Peptidase M24" evidence="10">
    <location>
        <begin position="7"/>
        <end position="193"/>
    </location>
</feature>
<protein>
    <recommendedName>
        <fullName evidence="8 9">Methionine aminopeptidase</fullName>
        <shortName evidence="8">MAP</shortName>
        <shortName evidence="8">MetAP</shortName>
        <ecNumber evidence="8 9">3.4.11.18</ecNumber>
    </recommendedName>
    <alternativeName>
        <fullName evidence="8">Peptidase M</fullName>
    </alternativeName>
</protein>
<dbReference type="AlphaFoldDB" id="A0A101FV15"/>
<dbReference type="Gene3D" id="3.90.230.10">
    <property type="entry name" value="Creatinase/methionine aminopeptidase superfamily"/>
    <property type="match status" value="1"/>
</dbReference>
<evidence type="ECO:0000256" key="7">
    <source>
        <dbReference type="ARBA" id="ARBA00022801"/>
    </source>
</evidence>
<dbReference type="GO" id="GO:0004239">
    <property type="term" value="F:initiator methionyl aminopeptidase activity"/>
    <property type="evidence" value="ECO:0007669"/>
    <property type="project" value="UniProtKB-UniRule"/>
</dbReference>
<comment type="subunit">
    <text evidence="8">Monomer.</text>
</comment>
<proteinExistence type="inferred from homology"/>
<evidence type="ECO:0000256" key="2">
    <source>
        <dbReference type="ARBA" id="ARBA00001936"/>
    </source>
</evidence>
<keyword evidence="5 8" id="KW-0645">Protease</keyword>
<dbReference type="Proteomes" id="UP000057043">
    <property type="component" value="Unassembled WGS sequence"/>
</dbReference>
<feature type="binding site" evidence="8">
    <location>
        <position position="65"/>
    </location>
    <ligand>
        <name>substrate</name>
    </ligand>
</feature>
<dbReference type="NCBIfam" id="TIGR00501">
    <property type="entry name" value="met_pdase_II"/>
    <property type="match status" value="1"/>
</dbReference>
<keyword evidence="7 8" id="KW-0378">Hydrolase</keyword>
<dbReference type="PRINTS" id="PR00599">
    <property type="entry name" value="MAPEPTIDASE"/>
</dbReference>
<reference evidence="12" key="1">
    <citation type="journal article" date="2015" name="MBio">
        <title>Genome-resolved metagenomic analysis reveals roles for candidate phyla and other microbial community members in biogeochemical transformations in oil reservoirs.</title>
        <authorList>
            <person name="Hu P."/>
            <person name="Tom L."/>
            <person name="Singh A."/>
            <person name="Thomas B.C."/>
            <person name="Baker B.J."/>
            <person name="Piceno Y.M."/>
            <person name="Andersen G.L."/>
            <person name="Banfield J.F."/>
        </authorList>
    </citation>
    <scope>NUCLEOTIDE SEQUENCE [LARGE SCALE GENOMIC DNA]</scope>
    <source>
        <strain evidence="12">56_747</strain>
    </source>
</reference>
<evidence type="ECO:0000256" key="8">
    <source>
        <dbReference type="HAMAP-Rule" id="MF_01975"/>
    </source>
</evidence>
<feature type="binding site" evidence="8">
    <location>
        <position position="84"/>
    </location>
    <ligand>
        <name>a divalent metal cation</name>
        <dbReference type="ChEBI" id="CHEBI:60240"/>
        <label>1</label>
    </ligand>
</feature>
<feature type="binding site" evidence="8">
    <location>
        <position position="276"/>
    </location>
    <ligand>
        <name>a divalent metal cation</name>
        <dbReference type="ChEBI" id="CHEBI:60240"/>
        <label>1</label>
    </ligand>
</feature>
<sequence>MDAEVLEKYKKAGEILVQVRGEASSMIDVGVSILEVANFVEETTRDLGGEPAFPCNISRDRVAAHDTPRPQDDSVFGEEMVKLDIGVHVDGYIADSAVTVDLGGHPDLVEASRAGLAAAIELVEPGVSTADLGAAIEDVIKGYGYNSVANLTGHGLGRYQAHGEPSVPNRKVEKGVLLSAGDVIAIEPFATDGVGRISEAPQTEIFSFVAKRPVRSPPARALLKQIQESYSTLPFARRWLSGERIDYALNQLLRAGILHRYPLLWEAEAALVSQAEDTVIVVENGCEVTTETG</sequence>
<comment type="cofactor">
    <cofactor evidence="8">
        <name>Co(2+)</name>
        <dbReference type="ChEBI" id="CHEBI:48828"/>
    </cofactor>
    <cofactor evidence="8">
        <name>Zn(2+)</name>
        <dbReference type="ChEBI" id="CHEBI:29105"/>
    </cofactor>
    <cofactor evidence="8">
        <name>Mn(2+)</name>
        <dbReference type="ChEBI" id="CHEBI:29035"/>
    </cofactor>
    <cofactor evidence="8">
        <name>Fe(2+)</name>
        <dbReference type="ChEBI" id="CHEBI:29033"/>
    </cofactor>
    <text evidence="8">Binds 2 divalent metal cations per subunit. Has a high-affinity and a low affinity metal-binding site. The true nature of the physiological cofactor is under debate. The enzyme is active with cobalt, zinc, manganese or divalent iron ions. Most likely, methionine aminopeptidases function as mononuclear Fe(2+)-metalloproteases under physiological conditions, and the catalytically relevant metal-binding site has been assigned to the histidine-containing high-affinity site.</text>
</comment>
<feature type="binding site" evidence="8">
    <location>
        <position position="95"/>
    </location>
    <ligand>
        <name>a divalent metal cation</name>
        <dbReference type="ChEBI" id="CHEBI:60240"/>
        <label>2</label>
        <note>catalytic</note>
    </ligand>
</feature>
<feature type="binding site" evidence="8">
    <location>
        <position position="276"/>
    </location>
    <ligand>
        <name>a divalent metal cation</name>
        <dbReference type="ChEBI" id="CHEBI:60240"/>
        <label>2</label>
        <note>catalytic</note>
    </ligand>
</feature>
<dbReference type="PANTHER" id="PTHR45777:SF2">
    <property type="entry name" value="METHIONINE AMINOPEPTIDASE 2"/>
    <property type="match status" value="1"/>
</dbReference>
<name>A0A101FV15_9EURY</name>
<dbReference type="InterPro" id="IPR028595">
    <property type="entry name" value="MetAP_archaeal"/>
</dbReference>
<dbReference type="CDD" id="cd01088">
    <property type="entry name" value="MetAP2"/>
    <property type="match status" value="1"/>
</dbReference>
<evidence type="ECO:0000313" key="12">
    <source>
        <dbReference type="EMBL" id="KUK97277.1"/>
    </source>
</evidence>
<dbReference type="GO" id="GO:0046872">
    <property type="term" value="F:metal ion binding"/>
    <property type="evidence" value="ECO:0007669"/>
    <property type="project" value="UniProtKB-UniRule"/>
</dbReference>
<dbReference type="Proteomes" id="UP000053961">
    <property type="component" value="Unassembled WGS sequence"/>
</dbReference>
<dbReference type="Gene3D" id="1.10.10.10">
    <property type="entry name" value="Winged helix-like DNA-binding domain superfamily/Winged helix DNA-binding domain"/>
    <property type="match status" value="1"/>
</dbReference>
<dbReference type="SUPFAM" id="SSF55920">
    <property type="entry name" value="Creatinase/aminopeptidase"/>
    <property type="match status" value="1"/>
</dbReference>
<reference evidence="13 14" key="2">
    <citation type="journal article" date="2015" name="MBio">
        <title>Genome-Resolved Metagenomic Analysis Reveals Roles for Candidate Phyla and Other Microbial Community Members in Biogeochemical Transformations in Oil Reservoirs.</title>
        <authorList>
            <person name="Hu P."/>
            <person name="Tom L."/>
            <person name="Singh A."/>
            <person name="Thomas B.C."/>
            <person name="Baker B.J."/>
            <person name="Piceno Y.M."/>
            <person name="Andersen G.L."/>
            <person name="Banfield J.F."/>
        </authorList>
    </citation>
    <scope>NUCLEOTIDE SEQUENCE [LARGE SCALE GENOMIC DNA]</scope>
    <source>
        <strain evidence="11">57_489</strain>
    </source>
</reference>
<keyword evidence="4 8" id="KW-0031">Aminopeptidase</keyword>
<dbReference type="EMBL" id="LGFT01000012">
    <property type="protein sequence ID" value="KUK44919.1"/>
    <property type="molecule type" value="Genomic_DNA"/>
</dbReference>
<dbReference type="GO" id="GO:0006508">
    <property type="term" value="P:proteolysis"/>
    <property type="evidence" value="ECO:0007669"/>
    <property type="project" value="UniProtKB-KW"/>
</dbReference>
<evidence type="ECO:0000256" key="9">
    <source>
        <dbReference type="RuleBase" id="RU003653"/>
    </source>
</evidence>
<dbReference type="PATRIC" id="fig|301375.6.peg.346"/>
<dbReference type="PANTHER" id="PTHR45777">
    <property type="entry name" value="METHIONINE AMINOPEPTIDASE 2"/>
    <property type="match status" value="1"/>
</dbReference>
<dbReference type="EMBL" id="LGHB01000003">
    <property type="protein sequence ID" value="KUK97277.1"/>
    <property type="molecule type" value="Genomic_DNA"/>
</dbReference>
<feature type="binding site" evidence="8">
    <location>
        <position position="95"/>
    </location>
    <ligand>
        <name>a divalent metal cation</name>
        <dbReference type="ChEBI" id="CHEBI:60240"/>
        <label>1</label>
    </ligand>
</feature>
<dbReference type="HAMAP" id="MF_01975">
    <property type="entry name" value="MetAP_2_arc"/>
    <property type="match status" value="1"/>
</dbReference>
<dbReference type="EC" id="3.4.11.18" evidence="8 9"/>
<evidence type="ECO:0000313" key="11">
    <source>
        <dbReference type="EMBL" id="KUK44919.1"/>
    </source>
</evidence>
<dbReference type="GO" id="GO:0005737">
    <property type="term" value="C:cytoplasm"/>
    <property type="evidence" value="ECO:0007669"/>
    <property type="project" value="TreeGrafter"/>
</dbReference>
<comment type="similarity">
    <text evidence="8">Belongs to the peptidase M24A family. Methionine aminopeptidase archaeal type 2 subfamily.</text>
</comment>
<dbReference type="Pfam" id="PF00557">
    <property type="entry name" value="Peptidase_M24"/>
    <property type="match status" value="1"/>
</dbReference>
<evidence type="ECO:0000256" key="6">
    <source>
        <dbReference type="ARBA" id="ARBA00022723"/>
    </source>
</evidence>
<organism evidence="11 14">
    <name type="scientific">Methanothrix harundinacea</name>
    <dbReference type="NCBI Taxonomy" id="301375"/>
    <lineage>
        <taxon>Archaea</taxon>
        <taxon>Methanobacteriati</taxon>
        <taxon>Methanobacteriota</taxon>
        <taxon>Stenosarchaea group</taxon>
        <taxon>Methanomicrobia</taxon>
        <taxon>Methanotrichales</taxon>
        <taxon>Methanotrichaceae</taxon>
        <taxon>Methanothrix</taxon>
    </lineage>
</organism>
<evidence type="ECO:0000259" key="10">
    <source>
        <dbReference type="Pfam" id="PF00557"/>
    </source>
</evidence>
<evidence type="ECO:0000256" key="5">
    <source>
        <dbReference type="ARBA" id="ARBA00022670"/>
    </source>
</evidence>
<dbReference type="InterPro" id="IPR001714">
    <property type="entry name" value="Pept_M24_MAP"/>
</dbReference>
<dbReference type="InterPro" id="IPR036005">
    <property type="entry name" value="Creatinase/aminopeptidase-like"/>
</dbReference>
<accession>A0A101FV15</accession>
<feature type="binding site" evidence="8">
    <location>
        <position position="162"/>
    </location>
    <ligand>
        <name>substrate</name>
    </ligand>
</feature>
<comment type="function">
    <text evidence="8 9">Removes the N-terminal methionine from nascent proteins. The N-terminal methionine is often cleaved when the second residue in the primary sequence is small and uncharged (Met-Ala-, Cys, Gly, Pro, Ser, Thr, or Val).</text>
</comment>
<dbReference type="GO" id="GO:0070006">
    <property type="term" value="F:metalloaminopeptidase activity"/>
    <property type="evidence" value="ECO:0007669"/>
    <property type="project" value="UniProtKB-UniRule"/>
</dbReference>
<dbReference type="InterPro" id="IPR036390">
    <property type="entry name" value="WH_DNA-bd_sf"/>
</dbReference>
<dbReference type="InterPro" id="IPR002468">
    <property type="entry name" value="Pept_M24A_MAP2"/>
</dbReference>
<comment type="caution">
    <text evidence="11">The sequence shown here is derived from an EMBL/GenBank/DDBJ whole genome shotgun (WGS) entry which is preliminary data.</text>
</comment>
<evidence type="ECO:0000256" key="3">
    <source>
        <dbReference type="ARBA" id="ARBA00001954"/>
    </source>
</evidence>
<comment type="cofactor">
    <cofactor evidence="3">
        <name>Fe(2+)</name>
        <dbReference type="ChEBI" id="CHEBI:29033"/>
    </cofactor>
</comment>
<evidence type="ECO:0000256" key="1">
    <source>
        <dbReference type="ARBA" id="ARBA00000294"/>
    </source>
</evidence>
<comment type="catalytic activity">
    <reaction evidence="1 8 9">
        <text>Release of N-terminal amino acids, preferentially methionine, from peptides and arylamides.</text>
        <dbReference type="EC" id="3.4.11.18"/>
    </reaction>
</comment>
<dbReference type="InterPro" id="IPR050247">
    <property type="entry name" value="Met_Aminopeptidase_Type2"/>
</dbReference>
<evidence type="ECO:0000313" key="14">
    <source>
        <dbReference type="Proteomes" id="UP000057043"/>
    </source>
</evidence>
<comment type="cofactor">
    <cofactor evidence="2">
        <name>Mn(2+)</name>
        <dbReference type="ChEBI" id="CHEBI:29035"/>
    </cofactor>
</comment>
<dbReference type="SUPFAM" id="SSF46785">
    <property type="entry name" value="Winged helix' DNA-binding domain"/>
    <property type="match status" value="1"/>
</dbReference>
<feature type="binding site" evidence="8">
    <location>
        <position position="187"/>
    </location>
    <ligand>
        <name>a divalent metal cation</name>
        <dbReference type="ChEBI" id="CHEBI:60240"/>
        <label>2</label>
        <note>catalytic</note>
    </ligand>
</feature>